<reference evidence="1 2" key="1">
    <citation type="submission" date="2018-10" db="EMBL/GenBank/DDBJ databases">
        <title>Effects of UV and annual dynamics of microbial communities in freshwater RAS systems.</title>
        <authorList>
            <person name="Bekkelund A.K."/>
            <person name="Hansen B.R."/>
            <person name="Stokken H."/>
            <person name="Eriksen B.F."/>
            <person name="Kashulin N.A."/>
        </authorList>
    </citation>
    <scope>NUCLEOTIDE SEQUENCE [LARGE SCALE GENOMIC DNA]</scope>
    <source>
        <strain evidence="1 2">BHSEK</strain>
    </source>
</reference>
<evidence type="ECO:0000313" key="2">
    <source>
        <dbReference type="Proteomes" id="UP000279594"/>
    </source>
</evidence>
<evidence type="ECO:0008006" key="3">
    <source>
        <dbReference type="Google" id="ProtNLM"/>
    </source>
</evidence>
<accession>A0A3G2E982</accession>
<organism evidence="1 2">
    <name type="scientific">Janthinobacterium agaricidamnosum</name>
    <dbReference type="NCBI Taxonomy" id="55508"/>
    <lineage>
        <taxon>Bacteria</taxon>
        <taxon>Pseudomonadati</taxon>
        <taxon>Pseudomonadota</taxon>
        <taxon>Betaproteobacteria</taxon>
        <taxon>Burkholderiales</taxon>
        <taxon>Oxalobacteraceae</taxon>
        <taxon>Janthinobacterium</taxon>
    </lineage>
</organism>
<sequence>MKHFSNIGEMIKHLALIAAAQTLADHRALKKCAVAIENTAKEEFGHYQGEVTPFAGWTELAESTKEDRLAKGFTENDPLLRTGELRKSVSHLISGAEAVIGSESEVMVYQELGTDKIPPRAVLGPAAIRNKQLIIDTIGHSAAEGLLYGSGLTLAKLT</sequence>
<dbReference type="RefSeq" id="WP_121669700.1">
    <property type="nucleotide sequence ID" value="NZ_CP033019.1"/>
</dbReference>
<name>A0A3G2E982_9BURK</name>
<dbReference type="Proteomes" id="UP000279594">
    <property type="component" value="Chromosome"/>
</dbReference>
<evidence type="ECO:0000313" key="1">
    <source>
        <dbReference type="EMBL" id="AYM76898.1"/>
    </source>
</evidence>
<dbReference type="EMBL" id="CP033019">
    <property type="protein sequence ID" value="AYM76898.1"/>
    <property type="molecule type" value="Genomic_DNA"/>
</dbReference>
<keyword evidence="2" id="KW-1185">Reference proteome</keyword>
<proteinExistence type="predicted"/>
<dbReference type="AlphaFoldDB" id="A0A3G2E982"/>
<gene>
    <name evidence="1" type="ORF">D9M09_14645</name>
</gene>
<protein>
    <recommendedName>
        <fullName evidence="3">Phage virion morphogenesis protein</fullName>
    </recommendedName>
</protein>